<dbReference type="PROSITE" id="PS51683">
    <property type="entry name" value="SAM_OMT_II"/>
    <property type="match status" value="1"/>
</dbReference>
<dbReference type="InterPro" id="IPR001077">
    <property type="entry name" value="COMT_C"/>
</dbReference>
<evidence type="ECO:0000256" key="3">
    <source>
        <dbReference type="ARBA" id="ARBA00022691"/>
    </source>
</evidence>
<comment type="caution">
    <text evidence="5">The sequence shown here is derived from an EMBL/GenBank/DDBJ whole genome shotgun (WGS) entry which is preliminary data.</text>
</comment>
<dbReference type="InterPro" id="IPR016461">
    <property type="entry name" value="COMT-like"/>
</dbReference>
<dbReference type="PANTHER" id="PTHR43712:SF5">
    <property type="entry name" value="O-METHYLTRANSFERASE ASQN-RELATED"/>
    <property type="match status" value="1"/>
</dbReference>
<evidence type="ECO:0000256" key="2">
    <source>
        <dbReference type="ARBA" id="ARBA00022679"/>
    </source>
</evidence>
<dbReference type="Proteomes" id="UP000660729">
    <property type="component" value="Unassembled WGS sequence"/>
</dbReference>
<protein>
    <submittedName>
        <fullName evidence="5">O-methyltransferase VdtC</fullName>
    </submittedName>
</protein>
<keyword evidence="3" id="KW-0949">S-adenosyl-L-methionine</keyword>
<dbReference type="Pfam" id="PF00891">
    <property type="entry name" value="Methyltransf_2"/>
    <property type="match status" value="1"/>
</dbReference>
<keyword evidence="2 5" id="KW-0808">Transferase</keyword>
<dbReference type="GO" id="GO:0008171">
    <property type="term" value="F:O-methyltransferase activity"/>
    <property type="evidence" value="ECO:0007669"/>
    <property type="project" value="InterPro"/>
</dbReference>
<dbReference type="Gene3D" id="3.40.50.150">
    <property type="entry name" value="Vaccinia Virus protein VP39"/>
    <property type="match status" value="1"/>
</dbReference>
<proteinExistence type="predicted"/>
<feature type="domain" description="O-methyltransferase C-terminal" evidence="4">
    <location>
        <begin position="232"/>
        <end position="409"/>
    </location>
</feature>
<dbReference type="SUPFAM" id="SSF53335">
    <property type="entry name" value="S-adenosyl-L-methionine-dependent methyltransferases"/>
    <property type="match status" value="1"/>
</dbReference>
<dbReference type="SUPFAM" id="SSF46785">
    <property type="entry name" value="Winged helix' DNA-binding domain"/>
    <property type="match status" value="1"/>
</dbReference>
<organism evidence="5 6">
    <name type="scientific">Pseudocercospora fuligena</name>
    <dbReference type="NCBI Taxonomy" id="685502"/>
    <lineage>
        <taxon>Eukaryota</taxon>
        <taxon>Fungi</taxon>
        <taxon>Dikarya</taxon>
        <taxon>Ascomycota</taxon>
        <taxon>Pezizomycotina</taxon>
        <taxon>Dothideomycetes</taxon>
        <taxon>Dothideomycetidae</taxon>
        <taxon>Mycosphaerellales</taxon>
        <taxon>Mycosphaerellaceae</taxon>
        <taxon>Pseudocercospora</taxon>
    </lineage>
</organism>
<dbReference type="Gene3D" id="1.10.10.10">
    <property type="entry name" value="Winged helix-like DNA-binding domain superfamily/Winged helix DNA-binding domain"/>
    <property type="match status" value="1"/>
</dbReference>
<evidence type="ECO:0000313" key="5">
    <source>
        <dbReference type="EMBL" id="KAF7184959.1"/>
    </source>
</evidence>
<dbReference type="InterPro" id="IPR036388">
    <property type="entry name" value="WH-like_DNA-bd_sf"/>
</dbReference>
<reference evidence="5" key="1">
    <citation type="submission" date="2020-04" db="EMBL/GenBank/DDBJ databases">
        <title>Draft genome resource of the tomato pathogen Pseudocercospora fuligena.</title>
        <authorList>
            <person name="Zaccaron A."/>
        </authorList>
    </citation>
    <scope>NUCLEOTIDE SEQUENCE</scope>
    <source>
        <strain evidence="5">PF001</strain>
    </source>
</reference>
<dbReference type="EMBL" id="JABCIY010000344">
    <property type="protein sequence ID" value="KAF7184959.1"/>
    <property type="molecule type" value="Genomic_DNA"/>
</dbReference>
<dbReference type="OrthoDB" id="1606438at2759"/>
<dbReference type="AlphaFoldDB" id="A0A8H6R4D1"/>
<dbReference type="InterPro" id="IPR029063">
    <property type="entry name" value="SAM-dependent_MTases_sf"/>
</dbReference>
<dbReference type="PANTHER" id="PTHR43712">
    <property type="entry name" value="PUTATIVE (AFU_ORTHOLOGUE AFUA_4G14580)-RELATED"/>
    <property type="match status" value="1"/>
</dbReference>
<keyword evidence="1 5" id="KW-0489">Methyltransferase</keyword>
<dbReference type="GO" id="GO:0032259">
    <property type="term" value="P:methylation"/>
    <property type="evidence" value="ECO:0007669"/>
    <property type="project" value="UniProtKB-KW"/>
</dbReference>
<evidence type="ECO:0000313" key="6">
    <source>
        <dbReference type="Proteomes" id="UP000660729"/>
    </source>
</evidence>
<accession>A0A8H6R4D1</accession>
<keyword evidence="6" id="KW-1185">Reference proteome</keyword>
<gene>
    <name evidence="5" type="ORF">HII31_13582</name>
</gene>
<sequence>MTENLSVFESLAAQVTQEAQLLTTYLNENGYYQPDFKPGGFTEFDELPPEVEASRKRLQAAAKAVQDLAAGPERYMKNLATSYHDSTTLRWLIHFKIFENIPLGRGELITYSGLAKKCNVNETILRRIIKYAITNHIFYEPSPNEVAQTAYSAVLVTDPELRAEIAFEVEEGLPVAANLVEAHEKWDMSDGRRNRAAFQISNGTDLDVGLEFYKQDGMAERMEGFLAARPDEGVEEECLMKAYPWEKVKRIVDVGGSKGETAVALAKRFSGLRIMVVDSEASIDVGKEGLPEELERKVYFVGCDIFREDGSMPDEIFGAQVYLLRNVLGKCSEERAKIVLSNVAEVLQDAGEGAKCLIVDRVLPSSPSPFDRVAIEDEKAARHMDLHALEMGNGAERNGEEWETLLSAADEGLRLVDIRVIDESAYSILEVVYVDSDD</sequence>
<evidence type="ECO:0000259" key="4">
    <source>
        <dbReference type="Pfam" id="PF00891"/>
    </source>
</evidence>
<name>A0A8H6R4D1_9PEZI</name>
<dbReference type="InterPro" id="IPR036390">
    <property type="entry name" value="WH_DNA-bd_sf"/>
</dbReference>
<evidence type="ECO:0000256" key="1">
    <source>
        <dbReference type="ARBA" id="ARBA00022603"/>
    </source>
</evidence>